<dbReference type="Proteomes" id="UP000006620">
    <property type="component" value="Chromosome"/>
</dbReference>
<evidence type="ECO:0000313" key="2">
    <source>
        <dbReference type="Proteomes" id="UP000006620"/>
    </source>
</evidence>
<dbReference type="RefSeq" id="WP_013921423.1">
    <property type="nucleotide sequence ID" value="NC_015690.1"/>
</dbReference>
<reference evidence="1 2" key="2">
    <citation type="journal article" date="2013" name="Genome Announc.">
        <title>Genome Sequence of Growth-Improving Paenibacillus mucilaginosus Strain KNP414.</title>
        <authorList>
            <person name="Lu J.J."/>
            <person name="Wang J.F."/>
            <person name="Hu X.F."/>
        </authorList>
    </citation>
    <scope>NUCLEOTIDE SEQUENCE [LARGE SCALE GENOMIC DNA]</scope>
    <source>
        <strain evidence="1 2">KNP414</strain>
    </source>
</reference>
<dbReference type="KEGG" id="pms:KNP414_07790"/>
<dbReference type="AlphaFoldDB" id="F8FGX5"/>
<sequence length="154" mass="17405">MRRADPAVLSMLGRLTAAGREIELPSRGDSMFPLIREGSRCTFSPVRPCDLRPGDIVLFRGAGGELIGHRYYGRNEAGLLLFRGDANVRFDAPVPDEALLGRLTAIRRGGSLYRPDEGLCRLWGRWVMSLRWIPTLMRRMLRTKEALRRRVTPG</sequence>
<gene>
    <name evidence="1" type="ordered locus">KNP414_07790</name>
</gene>
<dbReference type="HOGENOM" id="CLU_143485_0_0_9"/>
<protein>
    <recommendedName>
        <fullName evidence="3">Peptidase S24/S26A/S26B/S26C domain-containing protein</fullName>
    </recommendedName>
</protein>
<evidence type="ECO:0000313" key="1">
    <source>
        <dbReference type="EMBL" id="AEI46276.1"/>
    </source>
</evidence>
<dbReference type="PATRIC" id="fig|1036673.3.peg.7263"/>
<name>F8FGX5_PAEMK</name>
<organism evidence="1 2">
    <name type="scientific">Paenibacillus mucilaginosus (strain KNP414)</name>
    <dbReference type="NCBI Taxonomy" id="1036673"/>
    <lineage>
        <taxon>Bacteria</taxon>
        <taxon>Bacillati</taxon>
        <taxon>Bacillota</taxon>
        <taxon>Bacilli</taxon>
        <taxon>Bacillales</taxon>
        <taxon>Paenibacillaceae</taxon>
        <taxon>Paenibacillus</taxon>
    </lineage>
</organism>
<dbReference type="EMBL" id="CP002869">
    <property type="protein sequence ID" value="AEI46276.1"/>
    <property type="molecule type" value="Genomic_DNA"/>
</dbReference>
<accession>F8FGX5</accession>
<proteinExistence type="predicted"/>
<evidence type="ECO:0008006" key="3">
    <source>
        <dbReference type="Google" id="ProtNLM"/>
    </source>
</evidence>
<dbReference type="CDD" id="cd06462">
    <property type="entry name" value="Peptidase_S24_S26"/>
    <property type="match status" value="1"/>
</dbReference>
<reference evidence="2" key="1">
    <citation type="submission" date="2011-06" db="EMBL/GenBank/DDBJ databases">
        <title>Complete genome sequence of Paenibacillus mucilaginosus KNP414.</title>
        <authorList>
            <person name="Wang J."/>
            <person name="Hu S."/>
            <person name="Hu X."/>
            <person name="Zhang B."/>
            <person name="Dong D."/>
            <person name="Zhang S."/>
            <person name="Zhao K."/>
            <person name="Wu D."/>
        </authorList>
    </citation>
    <scope>NUCLEOTIDE SEQUENCE [LARGE SCALE GENOMIC DNA]</scope>
    <source>
        <strain evidence="2">KNP414</strain>
    </source>
</reference>